<reference evidence="2" key="1">
    <citation type="journal article" date="2021" name="PeerJ">
        <title>Extensive microbial diversity within the chicken gut microbiome revealed by metagenomics and culture.</title>
        <authorList>
            <person name="Gilroy R."/>
            <person name="Ravi A."/>
            <person name="Getino M."/>
            <person name="Pursley I."/>
            <person name="Horton D.L."/>
            <person name="Alikhan N.F."/>
            <person name="Baker D."/>
            <person name="Gharbi K."/>
            <person name="Hall N."/>
            <person name="Watson M."/>
            <person name="Adriaenssens E.M."/>
            <person name="Foster-Nyarko E."/>
            <person name="Jarju S."/>
            <person name="Secka A."/>
            <person name="Antonio M."/>
            <person name="Oren A."/>
            <person name="Chaudhuri R.R."/>
            <person name="La Ragione R."/>
            <person name="Hildebrand F."/>
            <person name="Pallen M.J."/>
        </authorList>
    </citation>
    <scope>NUCLEOTIDE SEQUENCE</scope>
    <source>
        <strain evidence="2">ChiSjej5B23-2810</strain>
    </source>
</reference>
<organism evidence="2 3">
    <name type="scientific">Candidatus Faecalibacterium faecigallinarum</name>
    <dbReference type="NCBI Taxonomy" id="2838577"/>
    <lineage>
        <taxon>Bacteria</taxon>
        <taxon>Bacillati</taxon>
        <taxon>Bacillota</taxon>
        <taxon>Clostridia</taxon>
        <taxon>Eubacteriales</taxon>
        <taxon>Oscillospiraceae</taxon>
        <taxon>Faecalibacterium</taxon>
    </lineage>
</organism>
<dbReference type="EMBL" id="DWWN01000043">
    <property type="protein sequence ID" value="HJC45764.1"/>
    <property type="molecule type" value="Genomic_DNA"/>
</dbReference>
<gene>
    <name evidence="2" type="ORF">H9703_06500</name>
</gene>
<protein>
    <submittedName>
        <fullName evidence="2">Uncharacterized protein</fullName>
    </submittedName>
</protein>
<accession>A0A9D2T4X8</accession>
<comment type="caution">
    <text evidence="2">The sequence shown here is derived from an EMBL/GenBank/DDBJ whole genome shotgun (WGS) entry which is preliminary data.</text>
</comment>
<feature type="transmembrane region" description="Helical" evidence="1">
    <location>
        <begin position="65"/>
        <end position="83"/>
    </location>
</feature>
<evidence type="ECO:0000313" key="3">
    <source>
        <dbReference type="Proteomes" id="UP000823906"/>
    </source>
</evidence>
<keyword evidence="1" id="KW-0812">Transmembrane</keyword>
<sequence length="90" mass="10073">MDEIYFVSELLTFGFFAVLGLSARRWDDAMGRRVRTVSAAACGISLPMALVSLFCLLARPAWGRTLHRAAFAVCILGALLWLARDRKKKR</sequence>
<evidence type="ECO:0000256" key="1">
    <source>
        <dbReference type="SAM" id="Phobius"/>
    </source>
</evidence>
<reference evidence="2" key="2">
    <citation type="submission" date="2021-04" db="EMBL/GenBank/DDBJ databases">
        <authorList>
            <person name="Gilroy R."/>
        </authorList>
    </citation>
    <scope>NUCLEOTIDE SEQUENCE</scope>
    <source>
        <strain evidence="2">ChiSjej5B23-2810</strain>
    </source>
</reference>
<name>A0A9D2T4X8_9FIRM</name>
<dbReference type="Proteomes" id="UP000823906">
    <property type="component" value="Unassembled WGS sequence"/>
</dbReference>
<dbReference type="AlphaFoldDB" id="A0A9D2T4X8"/>
<keyword evidence="1" id="KW-1133">Transmembrane helix</keyword>
<feature type="transmembrane region" description="Helical" evidence="1">
    <location>
        <begin position="36"/>
        <end position="59"/>
    </location>
</feature>
<feature type="transmembrane region" description="Helical" evidence="1">
    <location>
        <begin position="6"/>
        <end position="24"/>
    </location>
</feature>
<keyword evidence="1" id="KW-0472">Membrane</keyword>
<evidence type="ECO:0000313" key="2">
    <source>
        <dbReference type="EMBL" id="HJC45764.1"/>
    </source>
</evidence>
<proteinExistence type="predicted"/>